<evidence type="ECO:0000256" key="2">
    <source>
        <dbReference type="ARBA" id="ARBA00011245"/>
    </source>
</evidence>
<dbReference type="PANTHER" id="PTHR45348">
    <property type="entry name" value="HYPOTHETICAL OXIDOREDUCTASE (EUROFUNG)"/>
    <property type="match status" value="1"/>
</dbReference>
<dbReference type="InterPro" id="IPR013154">
    <property type="entry name" value="ADH-like_N"/>
</dbReference>
<evidence type="ECO:0000313" key="6">
    <source>
        <dbReference type="Proteomes" id="UP001521785"/>
    </source>
</evidence>
<feature type="domain" description="Enoyl reductase (ER)" evidence="4">
    <location>
        <begin position="9"/>
        <end position="348"/>
    </location>
</feature>
<dbReference type="Pfam" id="PF08240">
    <property type="entry name" value="ADH_N"/>
    <property type="match status" value="1"/>
</dbReference>
<accession>A0ABR3S2Q7</accession>
<dbReference type="Gene3D" id="3.90.180.10">
    <property type="entry name" value="Medium-chain alcohol dehydrogenases, catalytic domain"/>
    <property type="match status" value="1"/>
</dbReference>
<comment type="similarity">
    <text evidence="1">Belongs to the zinc-containing alcohol dehydrogenase family.</text>
</comment>
<evidence type="ECO:0000256" key="3">
    <source>
        <dbReference type="ARBA" id="ARBA00023002"/>
    </source>
</evidence>
<dbReference type="InterPro" id="IPR047122">
    <property type="entry name" value="Trans-enoyl_RdTase-like"/>
</dbReference>
<dbReference type="InterPro" id="IPR011032">
    <property type="entry name" value="GroES-like_sf"/>
</dbReference>
<name>A0ABR3S2Q7_9PLEO</name>
<evidence type="ECO:0000256" key="1">
    <source>
        <dbReference type="ARBA" id="ARBA00008072"/>
    </source>
</evidence>
<keyword evidence="3" id="KW-0560">Oxidoreductase</keyword>
<dbReference type="SUPFAM" id="SSF50129">
    <property type="entry name" value="GroES-like"/>
    <property type="match status" value="1"/>
</dbReference>
<dbReference type="Proteomes" id="UP001521785">
    <property type="component" value="Unassembled WGS sequence"/>
</dbReference>
<gene>
    <name evidence="5" type="ORF">SLS60_002259</name>
</gene>
<dbReference type="InterPro" id="IPR036291">
    <property type="entry name" value="NAD(P)-bd_dom_sf"/>
</dbReference>
<comment type="subunit">
    <text evidence="2">Monomer.</text>
</comment>
<dbReference type="PANTHER" id="PTHR45348:SF5">
    <property type="entry name" value="OXIDOREDUCTASE, PUTATIVE (AFU_ORTHOLOGUE AFUA_8G01420)-RELATED"/>
    <property type="match status" value="1"/>
</dbReference>
<dbReference type="SMART" id="SM00829">
    <property type="entry name" value="PKS_ER"/>
    <property type="match status" value="1"/>
</dbReference>
<keyword evidence="6" id="KW-1185">Reference proteome</keyword>
<dbReference type="SUPFAM" id="SSF51735">
    <property type="entry name" value="NAD(P)-binding Rossmann-fold domains"/>
    <property type="match status" value="1"/>
</dbReference>
<dbReference type="InterPro" id="IPR020843">
    <property type="entry name" value="ER"/>
</dbReference>
<protein>
    <recommendedName>
        <fullName evidence="4">Enoyl reductase (ER) domain-containing protein</fullName>
    </recommendedName>
</protein>
<organism evidence="5 6">
    <name type="scientific">Paraconiothyrium brasiliense</name>
    <dbReference type="NCBI Taxonomy" id="300254"/>
    <lineage>
        <taxon>Eukaryota</taxon>
        <taxon>Fungi</taxon>
        <taxon>Dikarya</taxon>
        <taxon>Ascomycota</taxon>
        <taxon>Pezizomycotina</taxon>
        <taxon>Dothideomycetes</taxon>
        <taxon>Pleosporomycetidae</taxon>
        <taxon>Pleosporales</taxon>
        <taxon>Massarineae</taxon>
        <taxon>Didymosphaeriaceae</taxon>
        <taxon>Paraconiothyrium</taxon>
    </lineage>
</organism>
<sequence>MKQVINLPGSEVKVKITDASIPKPSAKQVLIKVIVSGSNPKDWKVPESAAACNGPDDDSIMARSKNGVNQGNDIAGIVEEVGEDVIEFKKGDRVAAFHEMGAPGGSYAEYALAWDYTTFHIPASKSFEEAATIPLAALTATVAVFSSLKLPTPWLPATTSTPFLVYGASSAVGSFAIKLARNSNIHPIIAVAGKGTHYVETLLDRTKGDAVFDYRNGADETISQVRAHLEAGNYGEVRHGLDPGIGRPSQKVLTEIVTPDGAINLVLPSDVDVGSATKTTTSVGTIHNQQYGPHDPDNHDLGFVTCRWFTKAWQAGTFEGHPFEVRHGGLEGVEQALKDLKDGKQSAVKYVFRIAETPGL</sequence>
<dbReference type="EMBL" id="JAKJXO020000002">
    <property type="protein sequence ID" value="KAL1610589.1"/>
    <property type="molecule type" value="Genomic_DNA"/>
</dbReference>
<dbReference type="Gene3D" id="3.40.50.720">
    <property type="entry name" value="NAD(P)-binding Rossmann-like Domain"/>
    <property type="match status" value="1"/>
</dbReference>
<evidence type="ECO:0000313" key="5">
    <source>
        <dbReference type="EMBL" id="KAL1610589.1"/>
    </source>
</evidence>
<reference evidence="5 6" key="1">
    <citation type="submission" date="2024-02" db="EMBL/GenBank/DDBJ databases">
        <title>De novo assembly and annotation of 12 fungi associated with fruit tree decline syndrome in Ontario, Canada.</title>
        <authorList>
            <person name="Sulman M."/>
            <person name="Ellouze W."/>
            <person name="Ilyukhin E."/>
        </authorList>
    </citation>
    <scope>NUCLEOTIDE SEQUENCE [LARGE SCALE GENOMIC DNA]</scope>
    <source>
        <strain evidence="5 6">M42-189</strain>
    </source>
</reference>
<evidence type="ECO:0000259" key="4">
    <source>
        <dbReference type="SMART" id="SM00829"/>
    </source>
</evidence>
<comment type="caution">
    <text evidence="5">The sequence shown here is derived from an EMBL/GenBank/DDBJ whole genome shotgun (WGS) entry which is preliminary data.</text>
</comment>
<dbReference type="CDD" id="cd08249">
    <property type="entry name" value="enoyl_reductase_like"/>
    <property type="match status" value="1"/>
</dbReference>
<proteinExistence type="inferred from homology"/>